<evidence type="ECO:0000313" key="2">
    <source>
        <dbReference type="EMBL" id="KAF2119652.1"/>
    </source>
</evidence>
<dbReference type="Proteomes" id="UP000799770">
    <property type="component" value="Unassembled WGS sequence"/>
</dbReference>
<protein>
    <recommendedName>
        <fullName evidence="4">F-box domain-containing protein</fullName>
    </recommendedName>
</protein>
<proteinExistence type="predicted"/>
<evidence type="ECO:0000313" key="3">
    <source>
        <dbReference type="Proteomes" id="UP000799770"/>
    </source>
</evidence>
<accession>A0A6A5ZJA9</accession>
<dbReference type="OrthoDB" id="3678099at2759"/>
<sequence length="332" mass="37766">MAKRKHAANLYAVQPTVKCARTAGTFHEDNVGSKAQSGSRLLQIPGEIRNCIYQFATEDDRLPVTLRPTDRPHSSTLDPALAAVPLHRRQFHALTRACHQIRHEFQPIYATRTEIWLHLEDVPRYIQAFFSSEDPAVRAKYLGNLFINSYTCEKVKNQGFDFLPLIKLLLEAPGIRCGINDTRKLNQNHSTDTTVLRLINNRDAAWLQLVDNAFESIRLHARPLAGPTLQRCRWCGGFHRALQPSPFIQLVLKKEHRKPWLDDGNMSSDRRRPLKKAFLVGIGLDDWPKNYVVKVAAAQRRSARLLEATPEVQTSEPEDDSDDDSSDDSDDE</sequence>
<organism evidence="2 3">
    <name type="scientific">Lophiotrema nucula</name>
    <dbReference type="NCBI Taxonomy" id="690887"/>
    <lineage>
        <taxon>Eukaryota</taxon>
        <taxon>Fungi</taxon>
        <taxon>Dikarya</taxon>
        <taxon>Ascomycota</taxon>
        <taxon>Pezizomycotina</taxon>
        <taxon>Dothideomycetes</taxon>
        <taxon>Pleosporomycetidae</taxon>
        <taxon>Pleosporales</taxon>
        <taxon>Lophiotremataceae</taxon>
        <taxon>Lophiotrema</taxon>
    </lineage>
</organism>
<feature type="region of interest" description="Disordered" evidence="1">
    <location>
        <begin position="306"/>
        <end position="332"/>
    </location>
</feature>
<keyword evidence="3" id="KW-1185">Reference proteome</keyword>
<gene>
    <name evidence="2" type="ORF">BDV96DRAFT_642669</name>
</gene>
<feature type="compositionally biased region" description="Acidic residues" evidence="1">
    <location>
        <begin position="316"/>
        <end position="332"/>
    </location>
</feature>
<reference evidence="2" key="1">
    <citation type="journal article" date="2020" name="Stud. Mycol.">
        <title>101 Dothideomycetes genomes: a test case for predicting lifestyles and emergence of pathogens.</title>
        <authorList>
            <person name="Haridas S."/>
            <person name="Albert R."/>
            <person name="Binder M."/>
            <person name="Bloem J."/>
            <person name="Labutti K."/>
            <person name="Salamov A."/>
            <person name="Andreopoulos B."/>
            <person name="Baker S."/>
            <person name="Barry K."/>
            <person name="Bills G."/>
            <person name="Bluhm B."/>
            <person name="Cannon C."/>
            <person name="Castanera R."/>
            <person name="Culley D."/>
            <person name="Daum C."/>
            <person name="Ezra D."/>
            <person name="Gonzalez J."/>
            <person name="Henrissat B."/>
            <person name="Kuo A."/>
            <person name="Liang C."/>
            <person name="Lipzen A."/>
            <person name="Lutzoni F."/>
            <person name="Magnuson J."/>
            <person name="Mondo S."/>
            <person name="Nolan M."/>
            <person name="Ohm R."/>
            <person name="Pangilinan J."/>
            <person name="Park H.-J."/>
            <person name="Ramirez L."/>
            <person name="Alfaro M."/>
            <person name="Sun H."/>
            <person name="Tritt A."/>
            <person name="Yoshinaga Y."/>
            <person name="Zwiers L.-H."/>
            <person name="Turgeon B."/>
            <person name="Goodwin S."/>
            <person name="Spatafora J."/>
            <person name="Crous P."/>
            <person name="Grigoriev I."/>
        </authorList>
    </citation>
    <scope>NUCLEOTIDE SEQUENCE</scope>
    <source>
        <strain evidence="2">CBS 627.86</strain>
    </source>
</reference>
<name>A0A6A5ZJA9_9PLEO</name>
<evidence type="ECO:0008006" key="4">
    <source>
        <dbReference type="Google" id="ProtNLM"/>
    </source>
</evidence>
<dbReference type="AlphaFoldDB" id="A0A6A5ZJA9"/>
<evidence type="ECO:0000256" key="1">
    <source>
        <dbReference type="SAM" id="MobiDB-lite"/>
    </source>
</evidence>
<dbReference type="EMBL" id="ML977315">
    <property type="protein sequence ID" value="KAF2119652.1"/>
    <property type="molecule type" value="Genomic_DNA"/>
</dbReference>